<dbReference type="InterPro" id="IPR037135">
    <property type="entry name" value="DUF1653-like_dom_sf"/>
</dbReference>
<evidence type="ECO:0000259" key="1">
    <source>
        <dbReference type="Pfam" id="PF07866"/>
    </source>
</evidence>
<protein>
    <submittedName>
        <fullName evidence="3">Uncharacterized protein conserved in bacteria</fullName>
    </submittedName>
</protein>
<reference evidence="4" key="2">
    <citation type="submission" date="2015-05" db="EMBL/GenBank/DDBJ databases">
        <authorList>
            <consortium name="Pathogen Informatics"/>
        </authorList>
    </citation>
    <scope>NUCLEOTIDE SEQUENCE [LARGE SCALE GENOMIC DNA]</scope>
    <source>
        <strain evidence="3 5">2789STDY5834968</strain>
        <strain evidence="4">T1-815</strain>
    </source>
</reference>
<dbReference type="AlphaFoldDB" id="A0A0M6WDZ2"/>
<sequence length="197" mass="22811">MMDRTPKPGELYRHFKNKLYQIVTVATHSETGEKLVIYQALYDDFGIYARPLDMFVSEVDHEKYPDVKQKYRFEKITLKDKPEDMSGKSISLSTNEIAANAPEAVSVQTQACYEPAPDADEGQAPDPRLLEFLDADTFEEKYNILISMRDIITDRLIDDIAVVMDVVVPEGPLQKRYDDLKNTIKTRQYYEFSNRLR</sequence>
<dbReference type="Pfam" id="PF07866">
    <property type="entry name" value="DUF1653"/>
    <property type="match status" value="1"/>
</dbReference>
<feature type="domain" description="DUF1653" evidence="1">
    <location>
        <begin position="11"/>
        <end position="75"/>
    </location>
</feature>
<proteinExistence type="predicted"/>
<dbReference type="InterPro" id="IPR023387">
    <property type="entry name" value="DUF1653-like_dom"/>
</dbReference>
<name>A0A0M6WDZ2_9FIRM</name>
<evidence type="ECO:0000313" key="5">
    <source>
        <dbReference type="Proteomes" id="UP000095673"/>
    </source>
</evidence>
<keyword evidence="4" id="KW-1185">Reference proteome</keyword>
<gene>
    <name evidence="3" type="ORF">ERS852580_01506</name>
    <name evidence="2" type="ORF">T1815_07981</name>
</gene>
<evidence type="ECO:0000313" key="2">
    <source>
        <dbReference type="EMBL" id="CRL34274.1"/>
    </source>
</evidence>
<reference evidence="2" key="1">
    <citation type="submission" date="2015-05" db="EMBL/GenBank/DDBJ databases">
        <authorList>
            <person name="Wang D.B."/>
            <person name="Wang M."/>
        </authorList>
    </citation>
    <scope>NUCLEOTIDE SEQUENCE [LARGE SCALE GENOMIC DNA]</scope>
    <source>
        <strain evidence="2">T1-815</strain>
    </source>
</reference>
<organism evidence="2 4">
    <name type="scientific">Agathobacter rectalis</name>
    <dbReference type="NCBI Taxonomy" id="39491"/>
    <lineage>
        <taxon>Bacteria</taxon>
        <taxon>Bacillati</taxon>
        <taxon>Bacillota</taxon>
        <taxon>Clostridia</taxon>
        <taxon>Lachnospirales</taxon>
        <taxon>Lachnospiraceae</taxon>
        <taxon>Agathobacter</taxon>
    </lineage>
</organism>
<accession>A0A0M6WDZ2</accession>
<evidence type="ECO:0000313" key="4">
    <source>
        <dbReference type="Proteomes" id="UP000049472"/>
    </source>
</evidence>
<dbReference type="Proteomes" id="UP000095673">
    <property type="component" value="Unassembled WGS sequence"/>
</dbReference>
<evidence type="ECO:0000313" key="3">
    <source>
        <dbReference type="EMBL" id="CUM99884.1"/>
    </source>
</evidence>
<dbReference type="EMBL" id="CVRQ01000010">
    <property type="protein sequence ID" value="CRL34274.1"/>
    <property type="molecule type" value="Genomic_DNA"/>
</dbReference>
<dbReference type="Gene3D" id="2.30.30.320">
    <property type="entry name" value="DUF1653-like domain"/>
    <property type="match status" value="1"/>
</dbReference>
<dbReference type="Proteomes" id="UP000049472">
    <property type="component" value="Unassembled WGS sequence"/>
</dbReference>
<dbReference type="EMBL" id="CYXM01000006">
    <property type="protein sequence ID" value="CUM99884.1"/>
    <property type="molecule type" value="Genomic_DNA"/>
</dbReference>